<organism evidence="1 2">
    <name type="scientific">Acaulospora colombiana</name>
    <dbReference type="NCBI Taxonomy" id="27376"/>
    <lineage>
        <taxon>Eukaryota</taxon>
        <taxon>Fungi</taxon>
        <taxon>Fungi incertae sedis</taxon>
        <taxon>Mucoromycota</taxon>
        <taxon>Glomeromycotina</taxon>
        <taxon>Glomeromycetes</taxon>
        <taxon>Diversisporales</taxon>
        <taxon>Acaulosporaceae</taxon>
        <taxon>Acaulospora</taxon>
    </lineage>
</organism>
<name>A0ACA9M6K7_9GLOM</name>
<dbReference type="Proteomes" id="UP000789525">
    <property type="component" value="Unassembled WGS sequence"/>
</dbReference>
<proteinExistence type="predicted"/>
<protein>
    <submittedName>
        <fullName evidence="1">7692_t:CDS:1</fullName>
    </submittedName>
</protein>
<dbReference type="EMBL" id="CAJVPT010010289">
    <property type="protein sequence ID" value="CAG8568929.1"/>
    <property type="molecule type" value="Genomic_DNA"/>
</dbReference>
<keyword evidence="2" id="KW-1185">Reference proteome</keyword>
<comment type="caution">
    <text evidence="1">The sequence shown here is derived from an EMBL/GenBank/DDBJ whole genome shotgun (WGS) entry which is preliminary data.</text>
</comment>
<sequence length="396" mass="43265">MTSELDGATNLSTLGFAINQPPLLYRLFQIQSEALRMPPNLQPPPLYPPRRVINLFDETKATTGITQVDLSSAFDLPRIASIYSILPPKKEIKCTVQPNVHHFVFMVNGSGALYTDTEAKQLTQWDCFAFPPSKTARSYTLVGSKEGGGFVIDREPPEFPTIVPSYSKTEWTGTGVHTKKKAVLTSLTDISCTKTSMRQWNVTIECLLTGTQTSYPHAHSEEDEFVVMLAGKARYWYNGEEPEQLLVAGDCVGWKAGSGVAHAILNDADGPNTYDGAVAVLLTFGEVKDGDKLYYPTKFHDRQAAADATSKGFWKGGPKMPVGGAADVPRFARTEGMPYPVWESKGRNIVAKEIKKTELLRLIHTCHPAAASPPLSPASALQGNTTDPPLARQDGH</sequence>
<gene>
    <name evidence="1" type="ORF">ACOLOM_LOCUS5525</name>
</gene>
<evidence type="ECO:0000313" key="1">
    <source>
        <dbReference type="EMBL" id="CAG8568929.1"/>
    </source>
</evidence>
<evidence type="ECO:0000313" key="2">
    <source>
        <dbReference type="Proteomes" id="UP000789525"/>
    </source>
</evidence>
<accession>A0ACA9M6K7</accession>
<reference evidence="1" key="1">
    <citation type="submission" date="2021-06" db="EMBL/GenBank/DDBJ databases">
        <authorList>
            <person name="Kallberg Y."/>
            <person name="Tangrot J."/>
            <person name="Rosling A."/>
        </authorList>
    </citation>
    <scope>NUCLEOTIDE SEQUENCE</scope>
    <source>
        <strain evidence="1">CL356</strain>
    </source>
</reference>